<accession>A0ABR4A0Q5</accession>
<dbReference type="PANTHER" id="PTHR31642:SF270">
    <property type="entry name" value="O-ACYLTRANSFERASE AUSQ"/>
    <property type="match status" value="1"/>
</dbReference>
<organism evidence="2 3">
    <name type="scientific">Stereocaulon virgatum</name>
    <dbReference type="NCBI Taxonomy" id="373712"/>
    <lineage>
        <taxon>Eukaryota</taxon>
        <taxon>Fungi</taxon>
        <taxon>Dikarya</taxon>
        <taxon>Ascomycota</taxon>
        <taxon>Pezizomycotina</taxon>
        <taxon>Lecanoromycetes</taxon>
        <taxon>OSLEUM clade</taxon>
        <taxon>Lecanoromycetidae</taxon>
        <taxon>Lecanorales</taxon>
        <taxon>Lecanorineae</taxon>
        <taxon>Stereocaulaceae</taxon>
        <taxon>Stereocaulon</taxon>
    </lineage>
</organism>
<reference evidence="2 3" key="1">
    <citation type="submission" date="2024-09" db="EMBL/GenBank/DDBJ databases">
        <title>Rethinking Asexuality: The Enigmatic Case of Functional Sexual Genes in Lepraria (Stereocaulaceae).</title>
        <authorList>
            <person name="Doellman M."/>
            <person name="Sun Y."/>
            <person name="Barcenas-Pena A."/>
            <person name="Lumbsch H.T."/>
            <person name="Grewe F."/>
        </authorList>
    </citation>
    <scope>NUCLEOTIDE SEQUENCE [LARGE SCALE GENOMIC DNA]</scope>
    <source>
        <strain evidence="2 3">Mercado 3170</strain>
    </source>
</reference>
<dbReference type="Gene3D" id="3.30.559.10">
    <property type="entry name" value="Chloramphenicol acetyltransferase-like domain"/>
    <property type="match status" value="2"/>
</dbReference>
<comment type="caution">
    <text evidence="2">The sequence shown here is derived from an EMBL/GenBank/DDBJ whole genome shotgun (WGS) entry which is preliminary data.</text>
</comment>
<dbReference type="PANTHER" id="PTHR31642">
    <property type="entry name" value="TRICHOTHECENE 3-O-ACETYLTRANSFERASE"/>
    <property type="match status" value="1"/>
</dbReference>
<evidence type="ECO:0000313" key="3">
    <source>
        <dbReference type="Proteomes" id="UP001590950"/>
    </source>
</evidence>
<dbReference type="Proteomes" id="UP001590950">
    <property type="component" value="Unassembled WGS sequence"/>
</dbReference>
<proteinExistence type="predicted"/>
<dbReference type="EMBL" id="JBEFKJ010000031">
    <property type="protein sequence ID" value="KAL2038566.1"/>
    <property type="molecule type" value="Genomic_DNA"/>
</dbReference>
<gene>
    <name evidence="2" type="ORF">N7G274_008614</name>
</gene>
<dbReference type="InterPro" id="IPR050317">
    <property type="entry name" value="Plant_Fungal_Acyltransferase"/>
</dbReference>
<sequence length="519" mass="58513">MTDQKPSFHRLSPLDMLMPRMHVPKLLYFSSSSEPGAILATLRAALALTIEAIPIISGSIALSEHQNDQQGSLSVQRPHLSAEQILSSNDLREIYDFETLRASHFPSNAIPLAEYAPKSFGDSAESMPVMMAQANFLRGGLLLFFAIHHCVMDEMGFFNVMRVWAACARGDTDLDFISPQWFDREPLMQGSGTGRLGDHPEYTLSLEGAATKATEDPSVFYPTASSEVESAVFFLSNESLARLKAAATRLHGCRTGEQDVQENACISTNDALIALFWCSITSARISESIEDENVFPRFGMAVNGRDRLRPPIPPDYTGNVVLIAKTVTSARTLLPSDPDSLVKAALLVRRSINDVDDAYIRDTIQLVRSVKDLGQLAPRRRPAVEHSLGCSSWARQPYYSLDWGNLIGDRCERVRWRSLRTDGLFMIFPRLPQAEGTEGMPDRNRRQKRALENLLWHLWHTVWGFCRRWWWFSVDMPNRKPLNTHGNGGVEVLLGLKTDHMRRLKEDDTFTQFAEWRCN</sequence>
<name>A0ABR4A0Q5_9LECA</name>
<dbReference type="Pfam" id="PF02458">
    <property type="entry name" value="Transferase"/>
    <property type="match status" value="1"/>
</dbReference>
<protein>
    <submittedName>
        <fullName evidence="2">Uncharacterized protein</fullName>
    </submittedName>
</protein>
<dbReference type="InterPro" id="IPR023213">
    <property type="entry name" value="CAT-like_dom_sf"/>
</dbReference>
<keyword evidence="1" id="KW-0808">Transferase</keyword>
<evidence type="ECO:0000256" key="1">
    <source>
        <dbReference type="ARBA" id="ARBA00022679"/>
    </source>
</evidence>
<evidence type="ECO:0000313" key="2">
    <source>
        <dbReference type="EMBL" id="KAL2038566.1"/>
    </source>
</evidence>
<keyword evidence="3" id="KW-1185">Reference proteome</keyword>